<dbReference type="InterPro" id="IPR058639">
    <property type="entry name" value="BSH_YknX-like"/>
</dbReference>
<feature type="region of interest" description="Disordered" evidence="2">
    <location>
        <begin position="242"/>
        <end position="276"/>
    </location>
</feature>
<dbReference type="Gene3D" id="2.40.30.170">
    <property type="match status" value="1"/>
</dbReference>
<evidence type="ECO:0000256" key="2">
    <source>
        <dbReference type="SAM" id="MobiDB-lite"/>
    </source>
</evidence>
<evidence type="ECO:0000313" key="5">
    <source>
        <dbReference type="EMBL" id="MFC4598110.1"/>
    </source>
</evidence>
<dbReference type="RefSeq" id="WP_378094025.1">
    <property type="nucleotide sequence ID" value="NZ_JBHSEP010000004.1"/>
</dbReference>
<feature type="compositionally biased region" description="Basic and acidic residues" evidence="2">
    <location>
        <begin position="258"/>
        <end position="267"/>
    </location>
</feature>
<dbReference type="PANTHER" id="PTHR30469:SF15">
    <property type="entry name" value="HLYD FAMILY OF SECRETION PROTEINS"/>
    <property type="match status" value="1"/>
</dbReference>
<dbReference type="PANTHER" id="PTHR30469">
    <property type="entry name" value="MULTIDRUG RESISTANCE PROTEIN MDTA"/>
    <property type="match status" value="1"/>
</dbReference>
<organism evidence="5 6">
    <name type="scientific">Cohnella hongkongensis</name>
    <dbReference type="NCBI Taxonomy" id="178337"/>
    <lineage>
        <taxon>Bacteria</taxon>
        <taxon>Bacillati</taxon>
        <taxon>Bacillota</taxon>
        <taxon>Bacilli</taxon>
        <taxon>Bacillales</taxon>
        <taxon>Paenibacillaceae</taxon>
        <taxon>Cohnella</taxon>
    </lineage>
</organism>
<dbReference type="EMBL" id="JBHSEP010000004">
    <property type="protein sequence ID" value="MFC4598110.1"/>
    <property type="molecule type" value="Genomic_DNA"/>
</dbReference>
<feature type="domain" description="YknX-like barrel-sandwich hybrid" evidence="4">
    <location>
        <begin position="78"/>
        <end position="199"/>
    </location>
</feature>
<feature type="transmembrane region" description="Helical" evidence="3">
    <location>
        <begin position="18"/>
        <end position="37"/>
    </location>
</feature>
<evidence type="ECO:0000256" key="1">
    <source>
        <dbReference type="SAM" id="Coils"/>
    </source>
</evidence>
<dbReference type="Pfam" id="PF25984">
    <property type="entry name" value="BSH_YknX"/>
    <property type="match status" value="1"/>
</dbReference>
<comment type="caution">
    <text evidence="5">The sequence shown here is derived from an EMBL/GenBank/DDBJ whole genome shotgun (WGS) entry which is preliminary data.</text>
</comment>
<keyword evidence="3" id="KW-0472">Membrane</keyword>
<keyword evidence="6" id="KW-1185">Reference proteome</keyword>
<feature type="coiled-coil region" evidence="1">
    <location>
        <begin position="103"/>
        <end position="177"/>
    </location>
</feature>
<keyword evidence="3" id="KW-1133">Transmembrane helix</keyword>
<accession>A0ABV9F835</accession>
<evidence type="ECO:0000259" key="4">
    <source>
        <dbReference type="Pfam" id="PF25984"/>
    </source>
</evidence>
<evidence type="ECO:0000256" key="3">
    <source>
        <dbReference type="SAM" id="Phobius"/>
    </source>
</evidence>
<evidence type="ECO:0000313" key="6">
    <source>
        <dbReference type="Proteomes" id="UP001596028"/>
    </source>
</evidence>
<keyword evidence="3" id="KW-0812">Transmembrane</keyword>
<dbReference type="Gene3D" id="1.10.287.470">
    <property type="entry name" value="Helix hairpin bin"/>
    <property type="match status" value="1"/>
</dbReference>
<reference evidence="6" key="1">
    <citation type="journal article" date="2019" name="Int. J. Syst. Evol. Microbiol.">
        <title>The Global Catalogue of Microorganisms (GCM) 10K type strain sequencing project: providing services to taxonomists for standard genome sequencing and annotation.</title>
        <authorList>
            <consortium name="The Broad Institute Genomics Platform"/>
            <consortium name="The Broad Institute Genome Sequencing Center for Infectious Disease"/>
            <person name="Wu L."/>
            <person name="Ma J."/>
        </authorList>
    </citation>
    <scope>NUCLEOTIDE SEQUENCE [LARGE SCALE GENOMIC DNA]</scope>
    <source>
        <strain evidence="6">CCUG 49571</strain>
    </source>
</reference>
<proteinExistence type="predicted"/>
<dbReference type="Proteomes" id="UP001596028">
    <property type="component" value="Unassembled WGS sequence"/>
</dbReference>
<dbReference type="SUPFAM" id="SSF111369">
    <property type="entry name" value="HlyD-like secretion proteins"/>
    <property type="match status" value="1"/>
</dbReference>
<protein>
    <submittedName>
        <fullName evidence="5">Efflux RND transporter periplasmic adaptor subunit</fullName>
    </submittedName>
</protein>
<keyword evidence="1" id="KW-0175">Coiled coil</keyword>
<sequence length="388" mass="43259">MELANEQVDRGRKRTIQIVFLVFMGLLLLLTFFGNTLQSLTLPKVRTEPLTSGSLVFTLEGSGMLQPFAAAKLTNPAGWEVQKIFIKEGDRVKKGQKLIEYDSKTAERELENEVANLKKLHIELQNLQDQFIQTTREEDELGIRSARRAIETRKLDLDMQERMIDELRDRLARGQELNAPFDGIVTRLNAVEGLASSGEADVLITNDSLGYRVDIPADSALLTRLGIAVGAKIEVEAHTVQEQQTRTLEGTVAEMMDAEPRTDRSSESGEAAGQTRTVPRKLLRIKVVDSELKGGEQAWINIQGRSRLEGLVVSSEAIHRDQGGMFVYKIDEQRGALGNVFVARKVRIQSSESNDAETLLLADSLYEGDLMILESSEPLQDGNRVRLQ</sequence>
<gene>
    <name evidence="5" type="ORF">ACFO3S_07630</name>
</gene>
<dbReference type="Gene3D" id="2.40.420.20">
    <property type="match status" value="1"/>
</dbReference>
<dbReference type="Gene3D" id="2.40.50.100">
    <property type="match status" value="1"/>
</dbReference>
<name>A0ABV9F835_9BACL</name>